<keyword evidence="5" id="KW-1185">Reference proteome</keyword>
<dbReference type="Gene3D" id="3.40.50.1360">
    <property type="match status" value="1"/>
</dbReference>
<comment type="pathway">
    <text evidence="2">Carbohydrate degradation.</text>
</comment>
<name>A0A9Q0JNM2_9ROSI</name>
<accession>A0A9Q0JNM2</accession>
<reference evidence="4" key="2">
    <citation type="journal article" date="2023" name="Plants (Basel)">
        <title>Annotation of the Turnera subulata (Passifloraceae) Draft Genome Reveals the S-Locus Evolved after the Divergence of Turneroideae from Passifloroideae in a Stepwise Manner.</title>
        <authorList>
            <person name="Henning P.M."/>
            <person name="Roalson E.H."/>
            <person name="Mir W."/>
            <person name="McCubbin A.G."/>
            <person name="Shore J.S."/>
        </authorList>
    </citation>
    <scope>NUCLEOTIDE SEQUENCE</scope>
    <source>
        <strain evidence="4">F60SS</strain>
    </source>
</reference>
<keyword evidence="4" id="KW-0413">Isomerase</keyword>
<comment type="catalytic activity">
    <reaction evidence="1">
        <text>aldehydo-D-ribose 5-phosphate = D-ribulose 5-phosphate</text>
        <dbReference type="Rhea" id="RHEA:14657"/>
        <dbReference type="ChEBI" id="CHEBI:58121"/>
        <dbReference type="ChEBI" id="CHEBI:58273"/>
        <dbReference type="EC" id="5.3.1.6"/>
    </reaction>
</comment>
<evidence type="ECO:0000313" key="5">
    <source>
        <dbReference type="Proteomes" id="UP001141552"/>
    </source>
</evidence>
<dbReference type="InterPro" id="IPR037171">
    <property type="entry name" value="NagB/RpiA_transferase-like"/>
</dbReference>
<comment type="caution">
    <text evidence="4">The sequence shown here is derived from an EMBL/GenBank/DDBJ whole genome shotgun (WGS) entry which is preliminary data.</text>
</comment>
<gene>
    <name evidence="4" type="primary">RPI3_2</name>
    <name evidence="4" type="ORF">Tsubulata_020625</name>
</gene>
<proteinExistence type="predicted"/>
<dbReference type="Proteomes" id="UP001141552">
    <property type="component" value="Unassembled WGS sequence"/>
</dbReference>
<dbReference type="PANTHER" id="PTHR43748">
    <property type="entry name" value="RIBOSE-5-PHOSPHATE ISOMERASE 3, CHLOROPLASTIC-RELATED"/>
    <property type="match status" value="1"/>
</dbReference>
<evidence type="ECO:0000256" key="3">
    <source>
        <dbReference type="SAM" id="MobiDB-lite"/>
    </source>
</evidence>
<feature type="region of interest" description="Disordered" evidence="3">
    <location>
        <begin position="55"/>
        <end position="88"/>
    </location>
</feature>
<sequence>MPDLVANKAVDYVKSGMVLSLNTGSIVAFIVDKLGKLLKSGQLIDIIGVPTSKHTQEHALSLSTPSPASTTTPSPTSPLTAPKRSTLS</sequence>
<protein>
    <submittedName>
        <fullName evidence="4">Ribose-5-phosphate isomerase 3, chloroplastic</fullName>
    </submittedName>
</protein>
<dbReference type="AlphaFoldDB" id="A0A9Q0JNM2"/>
<dbReference type="PANTHER" id="PTHR43748:SF3">
    <property type="entry name" value="RIBOSE-5-PHOSPHATE ISOMERASE 3, CHLOROPLASTIC-RELATED"/>
    <property type="match status" value="1"/>
</dbReference>
<dbReference type="InterPro" id="IPR050262">
    <property type="entry name" value="Ribose-5P_isomerase"/>
</dbReference>
<evidence type="ECO:0000313" key="4">
    <source>
        <dbReference type="EMBL" id="KAJ4848428.1"/>
    </source>
</evidence>
<dbReference type="GO" id="GO:0004751">
    <property type="term" value="F:ribose-5-phosphate isomerase activity"/>
    <property type="evidence" value="ECO:0007669"/>
    <property type="project" value="UniProtKB-EC"/>
</dbReference>
<reference evidence="4" key="1">
    <citation type="submission" date="2022-02" db="EMBL/GenBank/DDBJ databases">
        <authorList>
            <person name="Henning P.M."/>
            <person name="McCubbin A.G."/>
            <person name="Shore J.S."/>
        </authorList>
    </citation>
    <scope>NUCLEOTIDE SEQUENCE</scope>
    <source>
        <strain evidence="4">F60SS</strain>
        <tissue evidence="4">Leaves</tissue>
    </source>
</reference>
<evidence type="ECO:0000256" key="2">
    <source>
        <dbReference type="ARBA" id="ARBA00004921"/>
    </source>
</evidence>
<feature type="compositionally biased region" description="Low complexity" evidence="3">
    <location>
        <begin position="59"/>
        <end position="82"/>
    </location>
</feature>
<dbReference type="SUPFAM" id="SSF100950">
    <property type="entry name" value="NagB/RpiA/CoA transferase-like"/>
    <property type="match status" value="1"/>
</dbReference>
<evidence type="ECO:0000256" key="1">
    <source>
        <dbReference type="ARBA" id="ARBA00001713"/>
    </source>
</evidence>
<dbReference type="EMBL" id="JAKUCV010000905">
    <property type="protein sequence ID" value="KAJ4848428.1"/>
    <property type="molecule type" value="Genomic_DNA"/>
</dbReference>
<organism evidence="4 5">
    <name type="scientific">Turnera subulata</name>
    <dbReference type="NCBI Taxonomy" id="218843"/>
    <lineage>
        <taxon>Eukaryota</taxon>
        <taxon>Viridiplantae</taxon>
        <taxon>Streptophyta</taxon>
        <taxon>Embryophyta</taxon>
        <taxon>Tracheophyta</taxon>
        <taxon>Spermatophyta</taxon>
        <taxon>Magnoliopsida</taxon>
        <taxon>eudicotyledons</taxon>
        <taxon>Gunneridae</taxon>
        <taxon>Pentapetalae</taxon>
        <taxon>rosids</taxon>
        <taxon>fabids</taxon>
        <taxon>Malpighiales</taxon>
        <taxon>Passifloraceae</taxon>
        <taxon>Turnera</taxon>
    </lineage>
</organism>
<dbReference type="OrthoDB" id="1555531at2759"/>